<keyword evidence="2" id="KW-1185">Reference proteome</keyword>
<protein>
    <submittedName>
        <fullName evidence="1">Uncharacterized protein</fullName>
    </submittedName>
</protein>
<sequence>MHRFVLREDLHIRSRLSDSSSAMALALLQILVIKKNIHDRSIILPVVCMILLIGHQTPETRLYFNTMTRNAETVGIIILIRCFLVPMAVWKMVPLLKILVGVLNPNQRNCLCVKTLRIFVFQNPNIRSVKWSLVILSSLPCITGA</sequence>
<evidence type="ECO:0000313" key="2">
    <source>
        <dbReference type="Proteomes" id="UP000823674"/>
    </source>
</evidence>
<dbReference type="EMBL" id="JADBGQ010000006">
    <property type="protein sequence ID" value="KAG5393783.1"/>
    <property type="molecule type" value="Genomic_DNA"/>
</dbReference>
<organism evidence="1 2">
    <name type="scientific">Brassica rapa subsp. trilocularis</name>
    <dbReference type="NCBI Taxonomy" id="1813537"/>
    <lineage>
        <taxon>Eukaryota</taxon>
        <taxon>Viridiplantae</taxon>
        <taxon>Streptophyta</taxon>
        <taxon>Embryophyta</taxon>
        <taxon>Tracheophyta</taxon>
        <taxon>Spermatophyta</taxon>
        <taxon>Magnoliopsida</taxon>
        <taxon>eudicotyledons</taxon>
        <taxon>Gunneridae</taxon>
        <taxon>Pentapetalae</taxon>
        <taxon>rosids</taxon>
        <taxon>malvids</taxon>
        <taxon>Brassicales</taxon>
        <taxon>Brassicaceae</taxon>
        <taxon>Brassiceae</taxon>
        <taxon>Brassica</taxon>
    </lineage>
</organism>
<comment type="caution">
    <text evidence="1">The sequence shown here is derived from an EMBL/GenBank/DDBJ whole genome shotgun (WGS) entry which is preliminary data.</text>
</comment>
<accession>A0ABQ7M4S2</accession>
<dbReference type="Proteomes" id="UP000823674">
    <property type="component" value="Chromosome A06"/>
</dbReference>
<reference evidence="1 2" key="1">
    <citation type="submission" date="2021-03" db="EMBL/GenBank/DDBJ databases">
        <authorList>
            <person name="King G.J."/>
            <person name="Bancroft I."/>
            <person name="Baten A."/>
            <person name="Bloomfield J."/>
            <person name="Borpatragohain P."/>
            <person name="He Z."/>
            <person name="Irish N."/>
            <person name="Irwin J."/>
            <person name="Liu K."/>
            <person name="Mauleon R.P."/>
            <person name="Moore J."/>
            <person name="Morris R."/>
            <person name="Ostergaard L."/>
            <person name="Wang B."/>
            <person name="Wells R."/>
        </authorList>
    </citation>
    <scope>NUCLEOTIDE SEQUENCE [LARGE SCALE GENOMIC DNA]</scope>
    <source>
        <strain evidence="1">R-o-18</strain>
        <tissue evidence="1">Leaf</tissue>
    </source>
</reference>
<gene>
    <name evidence="1" type="primary">A06p035190.1_BraROA</name>
    <name evidence="1" type="ORF">IGI04_023746</name>
</gene>
<name>A0ABQ7M4S2_BRACM</name>
<evidence type="ECO:0000313" key="1">
    <source>
        <dbReference type="EMBL" id="KAG5393783.1"/>
    </source>
</evidence>
<proteinExistence type="predicted"/>